<dbReference type="PROSITE" id="PS50157">
    <property type="entry name" value="ZINC_FINGER_C2H2_2"/>
    <property type="match status" value="4"/>
</dbReference>
<evidence type="ECO:0000256" key="2">
    <source>
        <dbReference type="ARBA" id="ARBA00022737"/>
    </source>
</evidence>
<reference evidence="13" key="2">
    <citation type="submission" date="2025-05" db="UniProtKB">
        <authorList>
            <consortium name="EnsemblMetazoa"/>
        </authorList>
    </citation>
    <scope>IDENTIFICATION</scope>
    <source>
        <strain evidence="13">Foshan</strain>
    </source>
</reference>
<dbReference type="SMART" id="SM00980">
    <property type="entry name" value="THAP"/>
    <property type="match status" value="1"/>
</dbReference>
<dbReference type="PROSITE" id="PS51915">
    <property type="entry name" value="ZAD"/>
    <property type="match status" value="1"/>
</dbReference>
<dbReference type="InterPro" id="IPR013087">
    <property type="entry name" value="Znf_C2H2_type"/>
</dbReference>
<dbReference type="PANTHER" id="PTHR24409">
    <property type="entry name" value="ZINC FINGER PROTEIN 142"/>
    <property type="match status" value="1"/>
</dbReference>
<evidence type="ECO:0000313" key="13">
    <source>
        <dbReference type="EnsemblMetazoa" id="AALFPA23_017150.P25018"/>
    </source>
</evidence>
<feature type="binding site" evidence="8">
    <location>
        <position position="214"/>
    </location>
    <ligand>
        <name>Zn(2+)</name>
        <dbReference type="ChEBI" id="CHEBI:29105"/>
    </ligand>
</feature>
<dbReference type="PANTHER" id="PTHR24409:SF295">
    <property type="entry name" value="AZ2-RELATED"/>
    <property type="match status" value="1"/>
</dbReference>
<dbReference type="Pfam" id="PF07776">
    <property type="entry name" value="zf-AD"/>
    <property type="match status" value="1"/>
</dbReference>
<evidence type="ECO:0000259" key="11">
    <source>
        <dbReference type="PROSITE" id="PS50950"/>
    </source>
</evidence>
<dbReference type="RefSeq" id="XP_029732362.2">
    <property type="nucleotide sequence ID" value="XM_029876502.2"/>
</dbReference>
<feature type="domain" description="C2H2-type" evidence="10">
    <location>
        <begin position="531"/>
        <end position="554"/>
    </location>
</feature>
<evidence type="ECO:0000256" key="4">
    <source>
        <dbReference type="ARBA" id="ARBA00022833"/>
    </source>
</evidence>
<dbReference type="Gene3D" id="3.40.1800.20">
    <property type="match status" value="1"/>
</dbReference>
<dbReference type="PROSITE" id="PS50950">
    <property type="entry name" value="ZF_THAP"/>
    <property type="match status" value="1"/>
</dbReference>
<evidence type="ECO:0000259" key="10">
    <source>
        <dbReference type="PROSITE" id="PS50157"/>
    </source>
</evidence>
<keyword evidence="3 6" id="KW-0863">Zinc-finger</keyword>
<evidence type="ECO:0000256" key="7">
    <source>
        <dbReference type="PROSITE-ProRule" id="PRU00309"/>
    </source>
</evidence>
<feature type="domain" description="THAP-type" evidence="11">
    <location>
        <begin position="1"/>
        <end position="83"/>
    </location>
</feature>
<keyword evidence="5 7" id="KW-0238">DNA-binding</keyword>
<feature type="region of interest" description="Disordered" evidence="9">
    <location>
        <begin position="383"/>
        <end position="408"/>
    </location>
</feature>
<feature type="domain" description="C2H2-type" evidence="10">
    <location>
        <begin position="616"/>
        <end position="643"/>
    </location>
</feature>
<proteinExistence type="predicted"/>
<keyword evidence="1 8" id="KW-0479">Metal-binding</keyword>
<dbReference type="PROSITE" id="PS00028">
    <property type="entry name" value="ZINC_FINGER_C2H2_1"/>
    <property type="match status" value="5"/>
</dbReference>
<evidence type="ECO:0000259" key="12">
    <source>
        <dbReference type="PROSITE" id="PS51915"/>
    </source>
</evidence>
<dbReference type="InterPro" id="IPR012934">
    <property type="entry name" value="Znf_AD"/>
</dbReference>
<sequence>MRCIVPSCRYDFHKRRRSKHSFPRNVTQRNIWIKAIAFAEKCKLDPSIDFLKARVCSHHFTSDCFKPDKQKNILKKSAIPTRFGAVTVDPAHLSALYVPEPDETETPAWYRKSAKESQIKTKQLVEDALLCVRNNEENTDAANQEIFNLKKYPHVCRLCLQPNSRCVVMVALSTIDSAFGGKSIADFIATITSPEVVFDQNKQTYLPRSVCLQCLEQLKFFAKYRSKITTAHMLMSSLIELKHGNSGPMLDLFNSQSNVVRALIQDLELCNLNDYCADDLVDEFPSYDLASFEGFCGEEDKMVQELQQCEVLEQELLTLPIKTEMMFDEEIMDGDINEFNSDIKHEEESTAMDTYLLTKKPKLKYTEKTFDTAGDNHELNSDIEHQEESVPTDLDPQTKKPPRPKYTGKTFDEPLQCTKCPFSTHFQAPFRAHEKVHEKRESSKSYACKAPGCSEVFNNWDDFRRHGPVAHKRFICDICGLKCSAKRALKDHMARHQGKQEHICSYCQRGHNTDTDLRKHIQIMHLRVANYLCDTCGVAFRKKANRDEHQLGHSDVYGFPCQQCDKKFKKKPQLTKHINLVHEKVRVPCPHCNHEFQTFYLLSNHIELVHGIQTLFVCDICVSTFRSQEALDSHRARHDNPHELECARCLILFKSRELLDDHLCITYRDDYICCGKDLRYHAMYNRHMLMKHDTKTNVRVKPIPGQLVAKMRAQRKRIERCPKCEQTFATRALKKQHMKTCSMGGEERIDDDDGGSGDVNF</sequence>
<evidence type="ECO:0000256" key="3">
    <source>
        <dbReference type="ARBA" id="ARBA00022771"/>
    </source>
</evidence>
<feature type="domain" description="C2H2-type" evidence="10">
    <location>
        <begin position="559"/>
        <end position="587"/>
    </location>
</feature>
<keyword evidence="14" id="KW-1185">Reference proteome</keyword>
<accession>A0ABM1ZCB6</accession>
<evidence type="ECO:0000256" key="6">
    <source>
        <dbReference type="PROSITE-ProRule" id="PRU00042"/>
    </source>
</evidence>
<evidence type="ECO:0000256" key="5">
    <source>
        <dbReference type="ARBA" id="ARBA00023125"/>
    </source>
</evidence>
<dbReference type="InterPro" id="IPR006612">
    <property type="entry name" value="THAP_Znf"/>
</dbReference>
<feature type="binding site" evidence="8">
    <location>
        <position position="159"/>
    </location>
    <ligand>
        <name>Zn(2+)</name>
        <dbReference type="ChEBI" id="CHEBI:29105"/>
    </ligand>
</feature>
<organism evidence="13 14">
    <name type="scientific">Aedes albopictus</name>
    <name type="common">Asian tiger mosquito</name>
    <name type="synonym">Stegomyia albopicta</name>
    <dbReference type="NCBI Taxonomy" id="7160"/>
    <lineage>
        <taxon>Eukaryota</taxon>
        <taxon>Metazoa</taxon>
        <taxon>Ecdysozoa</taxon>
        <taxon>Arthropoda</taxon>
        <taxon>Hexapoda</taxon>
        <taxon>Insecta</taxon>
        <taxon>Pterygota</taxon>
        <taxon>Neoptera</taxon>
        <taxon>Endopterygota</taxon>
        <taxon>Diptera</taxon>
        <taxon>Nematocera</taxon>
        <taxon>Culicoidea</taxon>
        <taxon>Culicidae</taxon>
        <taxon>Culicinae</taxon>
        <taxon>Aedini</taxon>
        <taxon>Aedes</taxon>
        <taxon>Stegomyia</taxon>
    </lineage>
</organism>
<dbReference type="GeneID" id="109410483"/>
<dbReference type="EnsemblMetazoa" id="AALFPA23_017150.R25018">
    <property type="protein sequence ID" value="AALFPA23_017150.P25018"/>
    <property type="gene ID" value="AALFPA23_017150"/>
</dbReference>
<dbReference type="Proteomes" id="UP000069940">
    <property type="component" value="Unassembled WGS sequence"/>
</dbReference>
<dbReference type="SUPFAM" id="SSF57667">
    <property type="entry name" value="beta-beta-alpha zinc fingers"/>
    <property type="match status" value="2"/>
</dbReference>
<feature type="domain" description="C2H2-type" evidence="10">
    <location>
        <begin position="474"/>
        <end position="501"/>
    </location>
</feature>
<evidence type="ECO:0000256" key="9">
    <source>
        <dbReference type="SAM" id="MobiDB-lite"/>
    </source>
</evidence>
<evidence type="ECO:0008006" key="15">
    <source>
        <dbReference type="Google" id="ProtNLM"/>
    </source>
</evidence>
<name>A0ABM1ZCB6_AEDAL</name>
<dbReference type="InterPro" id="IPR036236">
    <property type="entry name" value="Znf_C2H2_sf"/>
</dbReference>
<dbReference type="Pfam" id="PF05485">
    <property type="entry name" value="THAP"/>
    <property type="match status" value="1"/>
</dbReference>
<dbReference type="SMART" id="SM00355">
    <property type="entry name" value="ZnF_C2H2"/>
    <property type="match status" value="10"/>
</dbReference>
<reference evidence="14" key="1">
    <citation type="journal article" date="2015" name="Proc. Natl. Acad. Sci. U.S.A.">
        <title>Genome sequence of the Asian Tiger mosquito, Aedes albopictus, reveals insights into its biology, genetics, and evolution.</title>
        <authorList>
            <person name="Chen X.G."/>
            <person name="Jiang X."/>
            <person name="Gu J."/>
            <person name="Xu M."/>
            <person name="Wu Y."/>
            <person name="Deng Y."/>
            <person name="Zhang C."/>
            <person name="Bonizzoni M."/>
            <person name="Dermauw W."/>
            <person name="Vontas J."/>
            <person name="Armbruster P."/>
            <person name="Huang X."/>
            <person name="Yang Y."/>
            <person name="Zhang H."/>
            <person name="He W."/>
            <person name="Peng H."/>
            <person name="Liu Y."/>
            <person name="Wu K."/>
            <person name="Chen J."/>
            <person name="Lirakis M."/>
            <person name="Topalis P."/>
            <person name="Van Leeuwen T."/>
            <person name="Hall A.B."/>
            <person name="Jiang X."/>
            <person name="Thorpe C."/>
            <person name="Mueller R.L."/>
            <person name="Sun C."/>
            <person name="Waterhouse R.M."/>
            <person name="Yan G."/>
            <person name="Tu Z.J."/>
            <person name="Fang X."/>
            <person name="James A.A."/>
        </authorList>
    </citation>
    <scope>NUCLEOTIDE SEQUENCE [LARGE SCALE GENOMIC DNA]</scope>
    <source>
        <strain evidence="14">Foshan</strain>
    </source>
</reference>
<evidence type="ECO:0000256" key="1">
    <source>
        <dbReference type="ARBA" id="ARBA00022723"/>
    </source>
</evidence>
<protein>
    <recommendedName>
        <fullName evidence="15">C2h2-type zn-finger protein</fullName>
    </recommendedName>
</protein>
<evidence type="ECO:0000256" key="8">
    <source>
        <dbReference type="PROSITE-ProRule" id="PRU01263"/>
    </source>
</evidence>
<dbReference type="Pfam" id="PF00096">
    <property type="entry name" value="zf-C2H2"/>
    <property type="match status" value="1"/>
</dbReference>
<keyword evidence="2" id="KW-0677">Repeat</keyword>
<evidence type="ECO:0000313" key="14">
    <source>
        <dbReference type="Proteomes" id="UP000069940"/>
    </source>
</evidence>
<dbReference type="SMART" id="SM00868">
    <property type="entry name" value="zf-AD"/>
    <property type="match status" value="1"/>
</dbReference>
<feature type="binding site" evidence="8">
    <location>
        <position position="211"/>
    </location>
    <ligand>
        <name>Zn(2+)</name>
        <dbReference type="ChEBI" id="CHEBI:29105"/>
    </ligand>
</feature>
<feature type="domain" description="ZAD" evidence="12">
    <location>
        <begin position="154"/>
        <end position="238"/>
    </location>
</feature>
<dbReference type="Gene3D" id="3.30.160.60">
    <property type="entry name" value="Classic Zinc Finger"/>
    <property type="match status" value="4"/>
</dbReference>
<feature type="binding site" evidence="8">
    <location>
        <position position="156"/>
    </location>
    <ligand>
        <name>Zn(2+)</name>
        <dbReference type="ChEBI" id="CHEBI:29105"/>
    </ligand>
</feature>
<keyword evidence="4 8" id="KW-0862">Zinc</keyword>
<dbReference type="SUPFAM" id="SSF57716">
    <property type="entry name" value="Glucocorticoid receptor-like (DNA-binding domain)"/>
    <property type="match status" value="2"/>
</dbReference>